<dbReference type="GO" id="GO:0010945">
    <property type="term" value="F:coenzyme A diphosphatase activity"/>
    <property type="evidence" value="ECO:0007669"/>
    <property type="project" value="InterPro"/>
</dbReference>
<evidence type="ECO:0000313" key="9">
    <source>
        <dbReference type="Proteomes" id="UP000215441"/>
    </source>
</evidence>
<keyword evidence="6" id="KW-0464">Manganese</keyword>
<dbReference type="PANTHER" id="PTHR12992:SF11">
    <property type="entry name" value="MITOCHONDRIAL COENZYME A DIPHOSPHATASE NUDT8"/>
    <property type="match status" value="1"/>
</dbReference>
<evidence type="ECO:0000256" key="6">
    <source>
        <dbReference type="ARBA" id="ARBA00023211"/>
    </source>
</evidence>
<dbReference type="CDD" id="cd03426">
    <property type="entry name" value="NUDIX_CoAse_Nudt7"/>
    <property type="match status" value="1"/>
</dbReference>
<keyword evidence="5" id="KW-0460">Magnesium</keyword>
<comment type="cofactor">
    <cofactor evidence="1">
        <name>Mn(2+)</name>
        <dbReference type="ChEBI" id="CHEBI:29035"/>
    </cofactor>
</comment>
<evidence type="ECO:0000256" key="3">
    <source>
        <dbReference type="ARBA" id="ARBA00022723"/>
    </source>
</evidence>
<dbReference type="SUPFAM" id="SSF55811">
    <property type="entry name" value="Nudix"/>
    <property type="match status" value="1"/>
</dbReference>
<dbReference type="Pfam" id="PF00293">
    <property type="entry name" value="NUDIX"/>
    <property type="match status" value="1"/>
</dbReference>
<dbReference type="Proteomes" id="UP000215441">
    <property type="component" value="Unassembled WGS sequence"/>
</dbReference>
<dbReference type="Gene3D" id="3.90.79.10">
    <property type="entry name" value="Nucleoside Triphosphate Pyrophosphohydrolase"/>
    <property type="match status" value="1"/>
</dbReference>
<evidence type="ECO:0000313" key="8">
    <source>
        <dbReference type="EMBL" id="OYD52294.1"/>
    </source>
</evidence>
<keyword evidence="9" id="KW-1185">Reference proteome</keyword>
<name>A0A235ETF7_9BURK</name>
<evidence type="ECO:0000256" key="4">
    <source>
        <dbReference type="ARBA" id="ARBA00022801"/>
    </source>
</evidence>
<organism evidence="8 9">
    <name type="scientific">Acidovorax kalamii</name>
    <dbReference type="NCBI Taxonomy" id="2004485"/>
    <lineage>
        <taxon>Bacteria</taxon>
        <taxon>Pseudomonadati</taxon>
        <taxon>Pseudomonadota</taxon>
        <taxon>Betaproteobacteria</taxon>
        <taxon>Burkholderiales</taxon>
        <taxon>Comamonadaceae</taxon>
        <taxon>Acidovorax</taxon>
    </lineage>
</organism>
<keyword evidence="3" id="KW-0479">Metal-binding</keyword>
<dbReference type="AlphaFoldDB" id="A0A235ETF7"/>
<proteinExistence type="predicted"/>
<dbReference type="InterPro" id="IPR045121">
    <property type="entry name" value="CoAse"/>
</dbReference>
<feature type="domain" description="Nudix hydrolase" evidence="7">
    <location>
        <begin position="59"/>
        <end position="190"/>
    </location>
</feature>
<evidence type="ECO:0000259" key="7">
    <source>
        <dbReference type="PROSITE" id="PS51462"/>
    </source>
</evidence>
<dbReference type="OrthoDB" id="9802805at2"/>
<reference evidence="8 9" key="1">
    <citation type="submission" date="2017-07" db="EMBL/GenBank/DDBJ databases">
        <title>Acidovorax KNDSW TSA 6 genome sequence and assembly.</title>
        <authorList>
            <person name="Mayilraj S."/>
        </authorList>
    </citation>
    <scope>NUCLEOTIDE SEQUENCE [LARGE SCALE GENOMIC DNA]</scope>
    <source>
        <strain evidence="8 9">KNDSW-TSA6</strain>
    </source>
</reference>
<dbReference type="GO" id="GO:0046872">
    <property type="term" value="F:metal ion binding"/>
    <property type="evidence" value="ECO:0007669"/>
    <property type="project" value="UniProtKB-KW"/>
</dbReference>
<dbReference type="PROSITE" id="PS51462">
    <property type="entry name" value="NUDIX"/>
    <property type="match status" value="1"/>
</dbReference>
<gene>
    <name evidence="8" type="ORF">CBY09_00370</name>
</gene>
<accession>A0A235ETF7</accession>
<dbReference type="NCBIfam" id="NF007980">
    <property type="entry name" value="PRK10707.1"/>
    <property type="match status" value="1"/>
</dbReference>
<keyword evidence="4" id="KW-0378">Hydrolase</keyword>
<dbReference type="InterPro" id="IPR000086">
    <property type="entry name" value="NUDIX_hydrolase_dom"/>
</dbReference>
<evidence type="ECO:0000256" key="1">
    <source>
        <dbReference type="ARBA" id="ARBA00001936"/>
    </source>
</evidence>
<dbReference type="InterPro" id="IPR015797">
    <property type="entry name" value="NUDIX_hydrolase-like_dom_sf"/>
</dbReference>
<dbReference type="PANTHER" id="PTHR12992">
    <property type="entry name" value="NUDIX HYDROLASE"/>
    <property type="match status" value="1"/>
</dbReference>
<comment type="cofactor">
    <cofactor evidence="2">
        <name>Mg(2+)</name>
        <dbReference type="ChEBI" id="CHEBI:18420"/>
    </cofactor>
</comment>
<comment type="caution">
    <text evidence="8">The sequence shown here is derived from an EMBL/GenBank/DDBJ whole genome shotgun (WGS) entry which is preliminary data.</text>
</comment>
<evidence type="ECO:0000256" key="5">
    <source>
        <dbReference type="ARBA" id="ARBA00022842"/>
    </source>
</evidence>
<protein>
    <submittedName>
        <fullName evidence="8">CoA pyrophosphatase</fullName>
    </submittedName>
</protein>
<sequence length="224" mass="24982">MSSLPDFDPRLVPVVGVDAHLPIVPAAAQTPEALRARFAHPPRWEPEVLLEKKFMNREPAHASVLLAIMLREQPTVLLTERTAHLSTHSGQVAFPGGRADPGDATTADTALREAQEEVGLAPEFVEVLGTLPTYVTGSSFIITPVVALVRPDCVLQPNPYEVADLFEVPLAFLLDPANHRRHVFDRDGVHREWFSMPYQDSRKNHFIWGATAGMLRNFYRFMQA</sequence>
<dbReference type="EMBL" id="NOIG01000001">
    <property type="protein sequence ID" value="OYD52294.1"/>
    <property type="molecule type" value="Genomic_DNA"/>
</dbReference>
<evidence type="ECO:0000256" key="2">
    <source>
        <dbReference type="ARBA" id="ARBA00001946"/>
    </source>
</evidence>